<dbReference type="GO" id="GO:0000166">
    <property type="term" value="F:nucleotide binding"/>
    <property type="evidence" value="ECO:0007669"/>
    <property type="project" value="UniProtKB-KW"/>
</dbReference>
<evidence type="ECO:0000256" key="2">
    <source>
        <dbReference type="ARBA" id="ARBA00022723"/>
    </source>
</evidence>
<evidence type="ECO:0000256" key="1">
    <source>
        <dbReference type="ARBA" id="ARBA00001936"/>
    </source>
</evidence>
<comment type="catalytic activity">
    <reaction evidence="8 11">
        <text>ITP + H2O = IDP + phosphate + H(+)</text>
        <dbReference type="Rhea" id="RHEA:28330"/>
        <dbReference type="ChEBI" id="CHEBI:15377"/>
        <dbReference type="ChEBI" id="CHEBI:15378"/>
        <dbReference type="ChEBI" id="CHEBI:43474"/>
        <dbReference type="ChEBI" id="CHEBI:58280"/>
        <dbReference type="ChEBI" id="CHEBI:61402"/>
        <dbReference type="EC" id="3.6.1.73"/>
    </reaction>
</comment>
<dbReference type="Gene3D" id="3.90.950.10">
    <property type="match status" value="1"/>
</dbReference>
<dbReference type="GO" id="GO:0046872">
    <property type="term" value="F:metal ion binding"/>
    <property type="evidence" value="ECO:0007669"/>
    <property type="project" value="UniProtKB-KW"/>
</dbReference>
<reference evidence="13 14" key="1">
    <citation type="submission" date="2016-10" db="EMBL/GenBank/DDBJ databases">
        <authorList>
            <person name="de Groot N.N."/>
        </authorList>
    </citation>
    <scope>NUCLEOTIDE SEQUENCE [LARGE SCALE GENOMIC DNA]</scope>
    <source>
        <strain evidence="13 14">DSM 23399</strain>
    </source>
</reference>
<accession>A0A1I0VXH0</accession>
<proteinExistence type="inferred from homology"/>
<comment type="subunit">
    <text evidence="11">Homodimer.</text>
</comment>
<evidence type="ECO:0000256" key="11">
    <source>
        <dbReference type="HAMAP-Rule" id="MF_00648"/>
    </source>
</evidence>
<evidence type="ECO:0000256" key="4">
    <source>
        <dbReference type="ARBA" id="ARBA00022801"/>
    </source>
</evidence>
<evidence type="ECO:0000256" key="10">
    <source>
        <dbReference type="ARBA" id="ARBA00060855"/>
    </source>
</evidence>
<dbReference type="Pfam" id="PF01931">
    <property type="entry name" value="NTPase_I-T"/>
    <property type="match status" value="1"/>
</dbReference>
<dbReference type="GO" id="GO:0103023">
    <property type="term" value="F:ITPase activity"/>
    <property type="evidence" value="ECO:0007669"/>
    <property type="project" value="UniProtKB-EC"/>
</dbReference>
<keyword evidence="14" id="KW-1185">Reference proteome</keyword>
<feature type="binding site" evidence="11">
    <location>
        <position position="80"/>
    </location>
    <ligand>
        <name>Mg(2+)</name>
        <dbReference type="ChEBI" id="CHEBI:18420"/>
    </ligand>
</feature>
<dbReference type="InterPro" id="IPR002786">
    <property type="entry name" value="Non_canon_purine_NTPase"/>
</dbReference>
<evidence type="ECO:0000256" key="6">
    <source>
        <dbReference type="ARBA" id="ARBA00023080"/>
    </source>
</evidence>
<dbReference type="OrthoDB" id="164951at2"/>
<keyword evidence="3 11" id="KW-0547">Nucleotide-binding</keyword>
<evidence type="ECO:0000256" key="8">
    <source>
        <dbReference type="ARBA" id="ARBA00048174"/>
    </source>
</evidence>
<evidence type="ECO:0000259" key="12">
    <source>
        <dbReference type="Pfam" id="PF01931"/>
    </source>
</evidence>
<sequence length="188" mass="20570">MNFPKRENFQTSEKSLIIVGSKNPVKVACTESAFTEAFHKGFVVNGITAASQVSDQPKGDEETYLGARNRVINAKKSFPEADYWVGIEGGVGEDVRGMYAFAWIYIENKSGLQGKAKTGTFYLPKAIADLIHSGMELGAADDQFFAQENSKQCGGSVGILTHGAITRQTYYNQAIILALIPFLNEELF</sequence>
<keyword evidence="6 11" id="KW-0546">Nucleotide metabolism</keyword>
<dbReference type="GO" id="GO:0006772">
    <property type="term" value="P:thiamine metabolic process"/>
    <property type="evidence" value="ECO:0007669"/>
    <property type="project" value="TreeGrafter"/>
</dbReference>
<comment type="function">
    <text evidence="11">Phosphatase that hydrolyzes non-canonical purine nucleotides such as XTP and ITP to their respective diphosphate derivatives. Probably excludes non-canonical purines from DNA/RNA precursor pool, thus preventing their incorporation into DNA/RNA and avoiding chromosomal lesions.</text>
</comment>
<dbReference type="STRING" id="237018.SAMN04489723_101403"/>
<evidence type="ECO:0000256" key="9">
    <source>
        <dbReference type="ARBA" id="ARBA00048781"/>
    </source>
</evidence>
<dbReference type="EC" id="3.6.1.73" evidence="11"/>
<evidence type="ECO:0000256" key="5">
    <source>
        <dbReference type="ARBA" id="ARBA00022842"/>
    </source>
</evidence>
<dbReference type="InterPro" id="IPR050299">
    <property type="entry name" value="YjjX_NTPase"/>
</dbReference>
<protein>
    <recommendedName>
        <fullName evidence="11">Probable inosine/xanthosine triphosphatase</fullName>
        <shortName evidence="11">ITPase/XTPase</shortName>
        <ecNumber evidence="11">3.6.1.73</ecNumber>
    </recommendedName>
    <alternativeName>
        <fullName evidence="11">Non-canonical purine NTP phosphatase</fullName>
    </alternativeName>
    <alternativeName>
        <fullName evidence="11">Non-standard purine NTP phosphatase</fullName>
    </alternativeName>
    <alternativeName>
        <fullName evidence="11">Nucleoside-triphosphate phosphatase</fullName>
        <shortName evidence="11">NTPase</shortName>
    </alternativeName>
</protein>
<dbReference type="Proteomes" id="UP000198790">
    <property type="component" value="Unassembled WGS sequence"/>
</dbReference>
<keyword evidence="4 11" id="KW-0378">Hydrolase</keyword>
<dbReference type="InterPro" id="IPR029001">
    <property type="entry name" value="ITPase-like_fam"/>
</dbReference>
<dbReference type="SUPFAM" id="SSF52972">
    <property type="entry name" value="ITPase-like"/>
    <property type="match status" value="1"/>
</dbReference>
<dbReference type="NCBIfam" id="NF003459">
    <property type="entry name" value="PRK05074.1"/>
    <property type="match status" value="1"/>
</dbReference>
<keyword evidence="2 11" id="KW-0479">Metal-binding</keyword>
<dbReference type="RefSeq" id="WP_092894491.1">
    <property type="nucleotide sequence ID" value="NZ_FOKK01000001.1"/>
</dbReference>
<evidence type="ECO:0000313" key="13">
    <source>
        <dbReference type="EMBL" id="SFA80376.1"/>
    </source>
</evidence>
<comment type="cofactor">
    <cofactor evidence="11">
        <name>Mg(2+)</name>
        <dbReference type="ChEBI" id="CHEBI:18420"/>
    </cofactor>
    <cofactor evidence="11">
        <name>Mn(2+)</name>
        <dbReference type="ChEBI" id="CHEBI:29035"/>
    </cofactor>
    <text evidence="11">Binds 1 divalent metal cation per subunit; can use either Mg(2+) or Mn(2+).</text>
</comment>
<dbReference type="EMBL" id="FOKK01000001">
    <property type="protein sequence ID" value="SFA80376.1"/>
    <property type="molecule type" value="Genomic_DNA"/>
</dbReference>
<dbReference type="FunFam" id="3.90.950.10:FF:000002">
    <property type="entry name" value="Inosine/xanthosine triphosphatase"/>
    <property type="match status" value="1"/>
</dbReference>
<organism evidence="13 14">
    <name type="scientific">Algoriphagus aquimarinus</name>
    <dbReference type="NCBI Taxonomy" id="237018"/>
    <lineage>
        <taxon>Bacteria</taxon>
        <taxon>Pseudomonadati</taxon>
        <taxon>Bacteroidota</taxon>
        <taxon>Cytophagia</taxon>
        <taxon>Cytophagales</taxon>
        <taxon>Cyclobacteriaceae</taxon>
        <taxon>Algoriphagus</taxon>
    </lineage>
</organism>
<dbReference type="GO" id="GO:0009117">
    <property type="term" value="P:nucleotide metabolic process"/>
    <property type="evidence" value="ECO:0007669"/>
    <property type="project" value="UniProtKB-KW"/>
</dbReference>
<comment type="similarity">
    <text evidence="10 11">Belongs to the YjjX NTPase family.</text>
</comment>
<dbReference type="NCBIfam" id="TIGR00258">
    <property type="entry name" value="inosine/xanthosine triphosphatase"/>
    <property type="match status" value="1"/>
</dbReference>
<dbReference type="HAMAP" id="MF_00648">
    <property type="entry name" value="Non_canon_purine_NTPase_YjjX"/>
    <property type="match status" value="1"/>
</dbReference>
<keyword evidence="7 11" id="KW-0464">Manganese</keyword>
<feature type="domain" description="Non-canonical purine NTP phosphatase/PRRC1" evidence="12">
    <location>
        <begin position="20"/>
        <end position="183"/>
    </location>
</feature>
<comment type="catalytic activity">
    <reaction evidence="9 11">
        <text>XTP + H2O = XDP + phosphate + H(+)</text>
        <dbReference type="Rhea" id="RHEA:28406"/>
        <dbReference type="ChEBI" id="CHEBI:15377"/>
        <dbReference type="ChEBI" id="CHEBI:15378"/>
        <dbReference type="ChEBI" id="CHEBI:43474"/>
        <dbReference type="ChEBI" id="CHEBI:59884"/>
        <dbReference type="ChEBI" id="CHEBI:61314"/>
        <dbReference type="EC" id="3.6.1.73"/>
    </reaction>
</comment>
<dbReference type="AlphaFoldDB" id="A0A1I0VXH0"/>
<dbReference type="PANTHER" id="PTHR34699:SF2">
    <property type="entry name" value="NON-CANONICAL PURINE NTP PHOSPHATASE_PRRC1 DOMAIN-CONTAINING PROTEIN"/>
    <property type="match status" value="1"/>
</dbReference>
<evidence type="ECO:0000256" key="3">
    <source>
        <dbReference type="ARBA" id="ARBA00022741"/>
    </source>
</evidence>
<comment type="cofactor">
    <cofactor evidence="1">
        <name>Mn(2+)</name>
        <dbReference type="ChEBI" id="CHEBI:29035"/>
    </cofactor>
</comment>
<dbReference type="PANTHER" id="PTHR34699">
    <property type="match status" value="1"/>
</dbReference>
<evidence type="ECO:0000256" key="7">
    <source>
        <dbReference type="ARBA" id="ARBA00023211"/>
    </source>
</evidence>
<keyword evidence="5 11" id="KW-0460">Magnesium</keyword>
<feature type="binding site" evidence="11">
    <location>
        <begin position="80"/>
        <end position="81"/>
    </location>
    <ligand>
        <name>substrate</name>
    </ligand>
</feature>
<name>A0A1I0VXH0_9BACT</name>
<gene>
    <name evidence="13" type="ORF">SAMN04489723_101403</name>
</gene>
<evidence type="ECO:0000313" key="14">
    <source>
        <dbReference type="Proteomes" id="UP000198790"/>
    </source>
</evidence>
<comment type="caution">
    <text evidence="11">Lacks conserved residue(s) required for the propagation of feature annotation.</text>
</comment>
<dbReference type="InterPro" id="IPR026533">
    <property type="entry name" value="NTPase/PRRC1"/>
</dbReference>